<dbReference type="InterPro" id="IPR037401">
    <property type="entry name" value="SnoaL-like"/>
</dbReference>
<evidence type="ECO:0000259" key="1">
    <source>
        <dbReference type="Pfam" id="PF12680"/>
    </source>
</evidence>
<dbReference type="InterPro" id="IPR032710">
    <property type="entry name" value="NTF2-like_dom_sf"/>
</dbReference>
<dbReference type="Pfam" id="PF12680">
    <property type="entry name" value="SnoaL_2"/>
    <property type="match status" value="2"/>
</dbReference>
<feature type="domain" description="SnoaL-like" evidence="1">
    <location>
        <begin position="13"/>
        <end position="115"/>
    </location>
</feature>
<protein>
    <submittedName>
        <fullName evidence="2">Nuclear transport factor 2 family protein</fullName>
    </submittedName>
</protein>
<dbReference type="RefSeq" id="WP_345399880.1">
    <property type="nucleotide sequence ID" value="NZ_BAABHG010000010.1"/>
</dbReference>
<dbReference type="Gene3D" id="3.10.450.50">
    <property type="match status" value="2"/>
</dbReference>
<sequence>MTTPRVVFDRLGEGIAEARWGELSALYAEDTVVELPHQPPVPGRIEGRAAVHERFTSPLAASLRLRRHDTVVHETTDPEVIVAEYAYSGEALKTGNTFESANIQVLRVRDGLITHSRDYHDYLKLAVAQETFAVLKAGFADTKRELAPLPPRPASTADPGSSPRGVFERLVHGVSDGRWAELPDLYAPETHVTHPFLPGAPVLRSRDDLREHFSVGATMEIDIEARDLVTYQSTDPEVIIGEFTYQGSTGIGSPFRVANIFVLRVRNGLIVESRDYGDHLALAAAADRLDELAARLGA</sequence>
<reference evidence="3" key="1">
    <citation type="journal article" date="2019" name="Int. J. Syst. Evol. Microbiol.">
        <title>The Global Catalogue of Microorganisms (GCM) 10K type strain sequencing project: providing services to taxonomists for standard genome sequencing and annotation.</title>
        <authorList>
            <consortium name="The Broad Institute Genomics Platform"/>
            <consortium name="The Broad Institute Genome Sequencing Center for Infectious Disease"/>
            <person name="Wu L."/>
            <person name="Ma J."/>
        </authorList>
    </citation>
    <scope>NUCLEOTIDE SEQUENCE [LARGE SCALE GENOMIC DNA]</scope>
    <source>
        <strain evidence="3">CGMCC 4.7643</strain>
    </source>
</reference>
<dbReference type="CDD" id="cd00531">
    <property type="entry name" value="NTF2_like"/>
    <property type="match status" value="1"/>
</dbReference>
<comment type="caution">
    <text evidence="2">The sequence shown here is derived from an EMBL/GenBank/DDBJ whole genome shotgun (WGS) entry which is preliminary data.</text>
</comment>
<dbReference type="EMBL" id="JBHUKU010000028">
    <property type="protein sequence ID" value="MFD2464788.1"/>
    <property type="molecule type" value="Genomic_DNA"/>
</dbReference>
<gene>
    <name evidence="2" type="ORF">ACFSYJ_39655</name>
</gene>
<organism evidence="2 3">
    <name type="scientific">Amycolatopsis samaneae</name>
    <dbReference type="NCBI Taxonomy" id="664691"/>
    <lineage>
        <taxon>Bacteria</taxon>
        <taxon>Bacillati</taxon>
        <taxon>Actinomycetota</taxon>
        <taxon>Actinomycetes</taxon>
        <taxon>Pseudonocardiales</taxon>
        <taxon>Pseudonocardiaceae</taxon>
        <taxon>Amycolatopsis</taxon>
    </lineage>
</organism>
<dbReference type="SUPFAM" id="SSF54427">
    <property type="entry name" value="NTF2-like"/>
    <property type="match status" value="2"/>
</dbReference>
<evidence type="ECO:0000313" key="3">
    <source>
        <dbReference type="Proteomes" id="UP001597419"/>
    </source>
</evidence>
<name>A0ABW5GV22_9PSEU</name>
<accession>A0ABW5GV22</accession>
<proteinExistence type="predicted"/>
<feature type="domain" description="SnoaL-like" evidence="1">
    <location>
        <begin position="168"/>
        <end position="272"/>
    </location>
</feature>
<keyword evidence="3" id="KW-1185">Reference proteome</keyword>
<evidence type="ECO:0000313" key="2">
    <source>
        <dbReference type="EMBL" id="MFD2464788.1"/>
    </source>
</evidence>
<dbReference type="Proteomes" id="UP001597419">
    <property type="component" value="Unassembled WGS sequence"/>
</dbReference>